<accession>A0A2M4C5H5</accession>
<protein>
    <submittedName>
        <fullName evidence="2">Putative secreted protein</fullName>
    </submittedName>
</protein>
<dbReference type="EMBL" id="GGFJ01011446">
    <property type="protein sequence ID" value="MBW60587.1"/>
    <property type="molecule type" value="Transcribed_RNA"/>
</dbReference>
<reference evidence="2" key="1">
    <citation type="submission" date="2018-01" db="EMBL/GenBank/DDBJ databases">
        <title>An insight into the sialome of Amazonian anophelines.</title>
        <authorList>
            <person name="Ribeiro J.M."/>
            <person name="Scarpassa V."/>
            <person name="Calvo E."/>
        </authorList>
    </citation>
    <scope>NUCLEOTIDE SEQUENCE</scope>
    <source>
        <tissue evidence="2">Salivary glands</tissue>
    </source>
</reference>
<evidence type="ECO:0000313" key="2">
    <source>
        <dbReference type="EMBL" id="MBW60587.1"/>
    </source>
</evidence>
<feature type="chain" id="PRO_5015005648" evidence="1">
    <location>
        <begin position="21"/>
        <end position="298"/>
    </location>
</feature>
<keyword evidence="1" id="KW-0732">Signal</keyword>
<evidence type="ECO:0000256" key="1">
    <source>
        <dbReference type="SAM" id="SignalP"/>
    </source>
</evidence>
<dbReference type="AlphaFoldDB" id="A0A2M4C5H5"/>
<name>A0A2M4C5H5_9DIPT</name>
<organism evidence="2">
    <name type="scientific">Anopheles marajoara</name>
    <dbReference type="NCBI Taxonomy" id="58244"/>
    <lineage>
        <taxon>Eukaryota</taxon>
        <taxon>Metazoa</taxon>
        <taxon>Ecdysozoa</taxon>
        <taxon>Arthropoda</taxon>
        <taxon>Hexapoda</taxon>
        <taxon>Insecta</taxon>
        <taxon>Pterygota</taxon>
        <taxon>Neoptera</taxon>
        <taxon>Endopterygota</taxon>
        <taxon>Diptera</taxon>
        <taxon>Nematocera</taxon>
        <taxon>Culicoidea</taxon>
        <taxon>Culicidae</taxon>
        <taxon>Anophelinae</taxon>
        <taxon>Anopheles</taxon>
    </lineage>
</organism>
<feature type="signal peptide" evidence="1">
    <location>
        <begin position="1"/>
        <end position="20"/>
    </location>
</feature>
<sequence length="298" mass="32530">MLHFISSLVTGIFSSASVSASVVSTSPTTCANSLYSGSSTNSTKLRCAELCGGFLVNLRDLLWKYMSPQRRLANSLMFTPSYVSAYSRAKDFNVKQIPYSELAKQTFPCTGDTGLTVESPCSASRPLISSTIWRNLKYASCGGSFSSRMSRSILLMQTVSANFSCMACFSSRSVFSETPSATSTNSTTPSQSRIEAVTSSEKFTCPGVSNTLMRKLLPLTSGRTSVIGDALMLTPRSCSVKSVSVYRRLRSSMLRSCGWVWRTRQSTKVVLPWCRCPIRATLRISVGVSIRSDRNSIL</sequence>
<proteinExistence type="predicted"/>